<name>A0A1N7FY87_9GAMM</name>
<protein>
    <submittedName>
        <fullName evidence="2">Uncharacterized protein</fullName>
    </submittedName>
</protein>
<feature type="compositionally biased region" description="Basic and acidic residues" evidence="1">
    <location>
        <begin position="1"/>
        <end position="10"/>
    </location>
</feature>
<organism evidence="2 3">
    <name type="scientific">Moraxella cuniculi DSM 21768</name>
    <dbReference type="NCBI Taxonomy" id="1122245"/>
    <lineage>
        <taxon>Bacteria</taxon>
        <taxon>Pseudomonadati</taxon>
        <taxon>Pseudomonadota</taxon>
        <taxon>Gammaproteobacteria</taxon>
        <taxon>Moraxellales</taxon>
        <taxon>Moraxellaceae</taxon>
        <taxon>Moraxella</taxon>
    </lineage>
</organism>
<dbReference type="EMBL" id="FTNU01000019">
    <property type="protein sequence ID" value="SIS05281.1"/>
    <property type="molecule type" value="Genomic_DNA"/>
</dbReference>
<accession>A0A1N7FY87</accession>
<evidence type="ECO:0000313" key="2">
    <source>
        <dbReference type="EMBL" id="SIS05281.1"/>
    </source>
</evidence>
<gene>
    <name evidence="2" type="ORF">SAMN02745664_11928</name>
</gene>
<sequence>GIKQHPDEQNTPKPQQLAKPKHRVVLMGGEWDSPIHAPYYYT</sequence>
<dbReference type="AlphaFoldDB" id="A0A1N7FY87"/>
<evidence type="ECO:0000256" key="1">
    <source>
        <dbReference type="SAM" id="MobiDB-lite"/>
    </source>
</evidence>
<feature type="non-terminal residue" evidence="2">
    <location>
        <position position="1"/>
    </location>
</feature>
<keyword evidence="3" id="KW-1185">Reference proteome</keyword>
<dbReference type="Proteomes" id="UP000187495">
    <property type="component" value="Unassembled WGS sequence"/>
</dbReference>
<reference evidence="3" key="1">
    <citation type="submission" date="2017-01" db="EMBL/GenBank/DDBJ databases">
        <authorList>
            <person name="Varghese N."/>
            <person name="Submissions S."/>
        </authorList>
    </citation>
    <scope>NUCLEOTIDE SEQUENCE [LARGE SCALE GENOMIC DNA]</scope>
    <source>
        <strain evidence="3">DSM 21768</strain>
    </source>
</reference>
<feature type="region of interest" description="Disordered" evidence="1">
    <location>
        <begin position="1"/>
        <end position="21"/>
    </location>
</feature>
<proteinExistence type="predicted"/>
<evidence type="ECO:0000313" key="3">
    <source>
        <dbReference type="Proteomes" id="UP000187495"/>
    </source>
</evidence>